<gene>
    <name evidence="3" type="ORF">MTBPR1_50009</name>
</gene>
<dbReference type="EMBL" id="FLYE01000044">
    <property type="protein sequence ID" value="SCA57253.1"/>
    <property type="molecule type" value="Genomic_DNA"/>
</dbReference>
<dbReference type="Proteomes" id="UP000231658">
    <property type="component" value="Unassembled WGS sequence"/>
</dbReference>
<evidence type="ECO:0000313" key="4">
    <source>
        <dbReference type="Proteomes" id="UP000231658"/>
    </source>
</evidence>
<feature type="domain" description="HD-GYP" evidence="2">
    <location>
        <begin position="449"/>
        <end position="649"/>
    </location>
</feature>
<dbReference type="SMART" id="SM00065">
    <property type="entry name" value="GAF"/>
    <property type="match status" value="1"/>
</dbReference>
<dbReference type="GO" id="GO:0008081">
    <property type="term" value="F:phosphoric diester hydrolase activity"/>
    <property type="evidence" value="ECO:0007669"/>
    <property type="project" value="UniProtKB-ARBA"/>
</dbReference>
<dbReference type="PANTHER" id="PTHR43155">
    <property type="entry name" value="CYCLIC DI-GMP PHOSPHODIESTERASE PA4108-RELATED"/>
    <property type="match status" value="1"/>
</dbReference>
<name>A0A1C3RJ16_9PROT</name>
<evidence type="ECO:0000256" key="1">
    <source>
        <dbReference type="SAM" id="Coils"/>
    </source>
</evidence>
<evidence type="ECO:0000313" key="3">
    <source>
        <dbReference type="EMBL" id="SCA57253.1"/>
    </source>
</evidence>
<dbReference type="Pfam" id="PF01590">
    <property type="entry name" value="GAF"/>
    <property type="match status" value="1"/>
</dbReference>
<keyword evidence="4" id="KW-1185">Reference proteome</keyword>
<keyword evidence="1" id="KW-0175">Coiled coil</keyword>
<dbReference type="PROSITE" id="PS51832">
    <property type="entry name" value="HD_GYP"/>
    <property type="match status" value="1"/>
</dbReference>
<dbReference type="OrthoDB" id="9802066at2"/>
<dbReference type="Gene3D" id="3.30.450.40">
    <property type="match status" value="1"/>
</dbReference>
<reference evidence="3 4" key="1">
    <citation type="submission" date="2016-07" db="EMBL/GenBank/DDBJ databases">
        <authorList>
            <person name="Lefevre C.T."/>
        </authorList>
    </citation>
    <scope>NUCLEOTIDE SEQUENCE [LARGE SCALE GENOMIC DNA]</scope>
    <source>
        <strain evidence="3">PR1</strain>
    </source>
</reference>
<dbReference type="CDD" id="cd00077">
    <property type="entry name" value="HDc"/>
    <property type="match status" value="1"/>
</dbReference>
<dbReference type="SUPFAM" id="SSF55781">
    <property type="entry name" value="GAF domain-like"/>
    <property type="match status" value="1"/>
</dbReference>
<proteinExistence type="predicted"/>
<dbReference type="AlphaFoldDB" id="A0A1C3RJ16"/>
<evidence type="ECO:0000259" key="2">
    <source>
        <dbReference type="PROSITE" id="PS51832"/>
    </source>
</evidence>
<organism evidence="3 4">
    <name type="scientific">Candidatus Terasakiella magnetica</name>
    <dbReference type="NCBI Taxonomy" id="1867952"/>
    <lineage>
        <taxon>Bacteria</taxon>
        <taxon>Pseudomonadati</taxon>
        <taxon>Pseudomonadota</taxon>
        <taxon>Alphaproteobacteria</taxon>
        <taxon>Rhodospirillales</taxon>
        <taxon>Terasakiellaceae</taxon>
        <taxon>Terasakiella</taxon>
    </lineage>
</organism>
<dbReference type="SMART" id="SM00471">
    <property type="entry name" value="HDc"/>
    <property type="match status" value="1"/>
</dbReference>
<sequence>MSYDLFTKEEKLLQEASDMLEEAEGASKEKLIETIKHLAKGYKKSLRETKRLLKMSDRSEQRLQEVVAYRTKELDFEKAKLERLVKLGIAMAAERDEIKLLEMILDGAKQLANADGGSLYLRHDENKLAFEIVKTDSLGFYMGGVDGGEVTIPPVHMYNTENGAPNHSNVVSHCVLSRETIRIDDAYDPCLTDDCGFDFSGTRFFDEANNYRSSSFLTVPLMPRGGEVIGALQLINSQDEKGNIIPFSEEIVSFVEALASQAAVALDNQRLMDAQRVLMDSFIELIAGAIDAKSPYTGGHCARVPELSLMLCEAASEATDGVFHDFAFTDEEEWREFKIAAWLHDCGKVTTPEYVVDKATKLETIYNRIHEVRTRFEVLRRDAEIDCLNAQLKGEDGSSAIARFKEQVAQLEDDYAFVAESNVGGEFMSDERVARLAQIAEVEWTRYFDDRLGLSQQEELALSDIAPVDLPAREKLLSDRLEHVVPREAGMAEFLEDHGFKMAVPEALYNKGELYNLKIGRGTLNDEERFKINEHMIQTIMMLERLPFPKHMAKIPEYAGGHHETMIGTGYPRKLTKEEMSIPARIMAVADIFEALTAADRPYKKAKTLSEAVRIMGFMVKDQHIDKDLFKLFLEKGLHIEYGQRFLKPEQIDEVDISAFL</sequence>
<feature type="coiled-coil region" evidence="1">
    <location>
        <begin position="6"/>
        <end position="33"/>
    </location>
</feature>
<dbReference type="STRING" id="1867952.MTBPR1_50009"/>
<dbReference type="PANTHER" id="PTHR43155:SF2">
    <property type="entry name" value="CYCLIC DI-GMP PHOSPHODIESTERASE PA4108"/>
    <property type="match status" value="1"/>
</dbReference>
<dbReference type="InterPro" id="IPR003607">
    <property type="entry name" value="HD/PDEase_dom"/>
</dbReference>
<protein>
    <submittedName>
        <fullName evidence="3">Methyl-accepting chemotaxis protein</fullName>
    </submittedName>
</protein>
<dbReference type="InterPro" id="IPR003018">
    <property type="entry name" value="GAF"/>
</dbReference>
<dbReference type="Pfam" id="PF13487">
    <property type="entry name" value="HD_5"/>
    <property type="match status" value="1"/>
</dbReference>
<dbReference type="RefSeq" id="WP_083223070.1">
    <property type="nucleotide sequence ID" value="NZ_FLYE01000044.1"/>
</dbReference>
<dbReference type="InterPro" id="IPR037522">
    <property type="entry name" value="HD_GYP_dom"/>
</dbReference>
<accession>A0A1C3RJ16</accession>
<dbReference type="SUPFAM" id="SSF109604">
    <property type="entry name" value="HD-domain/PDEase-like"/>
    <property type="match status" value="2"/>
</dbReference>
<dbReference type="Gene3D" id="1.10.3210.10">
    <property type="entry name" value="Hypothetical protein af1432"/>
    <property type="match status" value="2"/>
</dbReference>
<dbReference type="InterPro" id="IPR029016">
    <property type="entry name" value="GAF-like_dom_sf"/>
</dbReference>